<feature type="domain" description="Thiolase N-terminal" evidence="1">
    <location>
        <begin position="4"/>
        <end position="233"/>
    </location>
</feature>
<dbReference type="GO" id="GO:0003988">
    <property type="term" value="F:acetyl-CoA C-acyltransferase activity"/>
    <property type="evidence" value="ECO:0007669"/>
    <property type="project" value="UniProtKB-ARBA"/>
</dbReference>
<keyword evidence="4" id="KW-1185">Reference proteome</keyword>
<dbReference type="KEGG" id="lal:AT746_17450"/>
<dbReference type="InterPro" id="IPR002155">
    <property type="entry name" value="Thiolase"/>
</dbReference>
<dbReference type="Pfam" id="PF00108">
    <property type="entry name" value="Thiolase_N"/>
    <property type="match status" value="1"/>
</dbReference>
<dbReference type="PANTHER" id="PTHR42870">
    <property type="entry name" value="ACETYL-COA C-ACETYLTRANSFERASE"/>
    <property type="match status" value="1"/>
</dbReference>
<name>A0A0U3BAD9_9ALTE</name>
<dbReference type="InterPro" id="IPR055140">
    <property type="entry name" value="Thiolase_C_2"/>
</dbReference>
<evidence type="ECO:0000259" key="1">
    <source>
        <dbReference type="Pfam" id="PF00108"/>
    </source>
</evidence>
<dbReference type="AlphaFoldDB" id="A0A0U3BAD9"/>
<dbReference type="STRING" id="1526571.AT746_17450"/>
<evidence type="ECO:0000313" key="3">
    <source>
        <dbReference type="EMBL" id="ALT00538.1"/>
    </source>
</evidence>
<dbReference type="NCBIfam" id="NF004936">
    <property type="entry name" value="PRK06289.1"/>
    <property type="match status" value="1"/>
</dbReference>
<proteinExistence type="predicted"/>
<evidence type="ECO:0000259" key="2">
    <source>
        <dbReference type="Pfam" id="PF22691"/>
    </source>
</evidence>
<dbReference type="Gene3D" id="3.40.47.10">
    <property type="match status" value="1"/>
</dbReference>
<dbReference type="InterPro" id="IPR016039">
    <property type="entry name" value="Thiolase-like"/>
</dbReference>
<dbReference type="SUPFAM" id="SSF53901">
    <property type="entry name" value="Thiolase-like"/>
    <property type="match status" value="2"/>
</dbReference>
<accession>A0A0U3BAD9</accession>
<dbReference type="PANTHER" id="PTHR42870:SF1">
    <property type="entry name" value="NON-SPECIFIC LIPID-TRANSFER PROTEIN-LIKE 2"/>
    <property type="match status" value="1"/>
</dbReference>
<dbReference type="RefSeq" id="WP_062484371.1">
    <property type="nucleotide sequence ID" value="NZ_CP013650.1"/>
</dbReference>
<keyword evidence="3" id="KW-0808">Transferase</keyword>
<sequence>MTKVYVLGGAQTDFAVNWARQQKDIYDLFEQSLNQALCASAIDASDIDVAHVGNFISSLFTGQAHLGGFFGHANKALEHVPSSRHEAACASGSMALLAAMRDIESGHYQLACVMGIELMRNVDGATGAAHLGAAAWRGKETLGCNYPWPRMFADLFEEYQQRYNTDIGYLRRIAEINFANARQNPNAQTRNWRFGPDSFSADEQANPVVEAPLRKQDCGQITDGAAVLFLASEAYAARYAKQRGIALQSLPHIKGWGHRCAPMLLKHKLMQSREAELIFPYVRGTFTDALSRAGLADINSLDGMEVHDCFSMTEYMLIDHLGLTAPGQSWQAIEEGTIERQGSFPVNPSGGLIGLGHPVGATGVRMMLDAYKQVRSEAGAYQVEGAKNFGTFNLGGSATTCASFILGV</sequence>
<evidence type="ECO:0000313" key="4">
    <source>
        <dbReference type="Proteomes" id="UP000068447"/>
    </source>
</evidence>
<gene>
    <name evidence="3" type="ORF">AT746_17450</name>
</gene>
<reference evidence="3 4" key="1">
    <citation type="submission" date="2015-12" db="EMBL/GenBank/DDBJ databases">
        <title>Complete genome of Lacimicrobium alkaliphilum KCTC 32984.</title>
        <authorList>
            <person name="Kim S.-G."/>
            <person name="Lee Y.-J."/>
        </authorList>
    </citation>
    <scope>NUCLEOTIDE SEQUENCE [LARGE SCALE GENOMIC DNA]</scope>
    <source>
        <strain evidence="3 4">YelD216</strain>
    </source>
</reference>
<protein>
    <submittedName>
        <fullName evidence="3">Acetyl-CoA acetyltransferase</fullName>
    </submittedName>
</protein>
<dbReference type="Pfam" id="PF22691">
    <property type="entry name" value="Thiolase_C_1"/>
    <property type="match status" value="1"/>
</dbReference>
<dbReference type="OrthoDB" id="7053663at2"/>
<dbReference type="PIRSF" id="PIRSF000429">
    <property type="entry name" value="Ac-CoA_Ac_transf"/>
    <property type="match status" value="1"/>
</dbReference>
<organism evidence="3 4">
    <name type="scientific">Lacimicrobium alkaliphilum</name>
    <dbReference type="NCBI Taxonomy" id="1526571"/>
    <lineage>
        <taxon>Bacteria</taxon>
        <taxon>Pseudomonadati</taxon>
        <taxon>Pseudomonadota</taxon>
        <taxon>Gammaproteobacteria</taxon>
        <taxon>Alteromonadales</taxon>
        <taxon>Alteromonadaceae</taxon>
        <taxon>Lacimicrobium</taxon>
    </lineage>
</organism>
<dbReference type="EMBL" id="CP013650">
    <property type="protein sequence ID" value="ALT00538.1"/>
    <property type="molecule type" value="Genomic_DNA"/>
</dbReference>
<dbReference type="CDD" id="cd00829">
    <property type="entry name" value="SCP-x_thiolase"/>
    <property type="match status" value="1"/>
</dbReference>
<dbReference type="InterPro" id="IPR020616">
    <property type="entry name" value="Thiolase_N"/>
</dbReference>
<dbReference type="Proteomes" id="UP000068447">
    <property type="component" value="Chromosome"/>
</dbReference>
<feature type="domain" description="Thiolase C-terminal" evidence="2">
    <location>
        <begin position="272"/>
        <end position="407"/>
    </location>
</feature>